<organism evidence="7 8">
    <name type="scientific">Hibiscus sabdariffa</name>
    <name type="common">roselle</name>
    <dbReference type="NCBI Taxonomy" id="183260"/>
    <lineage>
        <taxon>Eukaryota</taxon>
        <taxon>Viridiplantae</taxon>
        <taxon>Streptophyta</taxon>
        <taxon>Embryophyta</taxon>
        <taxon>Tracheophyta</taxon>
        <taxon>Spermatophyta</taxon>
        <taxon>Magnoliopsida</taxon>
        <taxon>eudicotyledons</taxon>
        <taxon>Gunneridae</taxon>
        <taxon>Pentapetalae</taxon>
        <taxon>rosids</taxon>
        <taxon>malvids</taxon>
        <taxon>Malvales</taxon>
        <taxon>Malvaceae</taxon>
        <taxon>Malvoideae</taxon>
        <taxon>Hibiscus</taxon>
    </lineage>
</organism>
<evidence type="ECO:0000313" key="7">
    <source>
        <dbReference type="EMBL" id="KAK9015683.1"/>
    </source>
</evidence>
<protein>
    <recommendedName>
        <fullName evidence="6">RING-type domain-containing protein</fullName>
    </recommendedName>
</protein>
<sequence length="465" mass="51869">MGIDLVAGGKSKKTKRTAPKSDDIYLKLLVKLYRFLVRRTGSNFNAVILKRLFMSKVNKPPLSLSRLVQFMKGKEDKIAVVVGTVTDDIRVYEVPALKVTALRFTETARARIEKAGGECLTFDQLALRAPLGQNTTKVFLLPSSCICHLSSSLYDYGYSKMRLRVSFNGACYIAMQVLLRGPKNGREAVKHFGPAPGVPHSHTKPYVRSKGRKFERARGRRNSKGFRLKQVPCNGFHPTYIHHKYFLQERHILPEAAIVHVFLRAGDAVDNQVEYALNGKAMLCTALLLFTALLSVLCFHNYVRFLFRDTRRRYMRRRARRLLSISTPGNTSTTAVGSKGLDSSVIKTIPTIVYASHFPALECAVCLSEFENDERARVLPECNHTFHVDCIDMWFYSHSNCPLCRAPVQAVNPVNPQQTAGSEPSSSSSSLELELESCPMQKLELVGIVVEVPTATGAPGGIGFR</sequence>
<dbReference type="SMART" id="SM00184">
    <property type="entry name" value="RING"/>
    <property type="match status" value="1"/>
</dbReference>
<feature type="transmembrane region" description="Helical" evidence="5">
    <location>
        <begin position="286"/>
        <end position="307"/>
    </location>
</feature>
<comment type="caution">
    <text evidence="7">The sequence shown here is derived from an EMBL/GenBank/DDBJ whole genome shotgun (WGS) entry which is preliminary data.</text>
</comment>
<keyword evidence="5" id="KW-0812">Transmembrane</keyword>
<dbReference type="Pfam" id="PF13639">
    <property type="entry name" value="zf-RING_2"/>
    <property type="match status" value="1"/>
</dbReference>
<evidence type="ECO:0000256" key="2">
    <source>
        <dbReference type="ARBA" id="ARBA00022980"/>
    </source>
</evidence>
<dbReference type="Proteomes" id="UP001396334">
    <property type="component" value="Unassembled WGS sequence"/>
</dbReference>
<accession>A0ABR2RS82</accession>
<keyword evidence="5" id="KW-1133">Transmembrane helix</keyword>
<dbReference type="InterPro" id="IPR013083">
    <property type="entry name" value="Znf_RING/FYVE/PHD"/>
</dbReference>
<dbReference type="EMBL" id="JBBPBN010000021">
    <property type="protein sequence ID" value="KAK9015683.1"/>
    <property type="molecule type" value="Genomic_DNA"/>
</dbReference>
<dbReference type="Gene3D" id="3.100.10.10">
    <property type="match status" value="2"/>
</dbReference>
<dbReference type="SUPFAM" id="SSF52080">
    <property type="entry name" value="Ribosomal proteins L15p and L18e"/>
    <property type="match status" value="1"/>
</dbReference>
<dbReference type="InterPro" id="IPR000039">
    <property type="entry name" value="Ribosomal_eL18"/>
</dbReference>
<dbReference type="InterPro" id="IPR021131">
    <property type="entry name" value="Ribosomal_uL15/eL18"/>
</dbReference>
<evidence type="ECO:0000313" key="8">
    <source>
        <dbReference type="Proteomes" id="UP001396334"/>
    </source>
</evidence>
<keyword evidence="8" id="KW-1185">Reference proteome</keyword>
<keyword evidence="4" id="KW-0479">Metal-binding</keyword>
<evidence type="ECO:0000256" key="3">
    <source>
        <dbReference type="ARBA" id="ARBA00023274"/>
    </source>
</evidence>
<proteinExistence type="inferred from homology"/>
<dbReference type="Pfam" id="PF17135">
    <property type="entry name" value="Ribosomal_L18"/>
    <property type="match status" value="2"/>
</dbReference>
<evidence type="ECO:0000256" key="1">
    <source>
        <dbReference type="ARBA" id="ARBA00006815"/>
    </source>
</evidence>
<keyword evidence="3" id="KW-0687">Ribonucleoprotein</keyword>
<keyword evidence="4" id="KW-0863">Zinc-finger</keyword>
<dbReference type="PANTHER" id="PTHR10934">
    <property type="entry name" value="60S RIBOSOMAL PROTEIN L18"/>
    <property type="match status" value="1"/>
</dbReference>
<dbReference type="Gene3D" id="3.30.40.10">
    <property type="entry name" value="Zinc/RING finger domain, C3HC4 (zinc finger)"/>
    <property type="match status" value="1"/>
</dbReference>
<keyword evidence="4" id="KW-0862">Zinc</keyword>
<name>A0ABR2RS82_9ROSI</name>
<keyword evidence="2" id="KW-0689">Ribosomal protein</keyword>
<evidence type="ECO:0000259" key="6">
    <source>
        <dbReference type="PROSITE" id="PS50089"/>
    </source>
</evidence>
<dbReference type="SUPFAM" id="SSF57850">
    <property type="entry name" value="RING/U-box"/>
    <property type="match status" value="1"/>
</dbReference>
<reference evidence="7 8" key="1">
    <citation type="journal article" date="2024" name="G3 (Bethesda)">
        <title>Genome assembly of Hibiscus sabdariffa L. provides insights into metabolisms of medicinal natural products.</title>
        <authorList>
            <person name="Kim T."/>
        </authorList>
    </citation>
    <scope>NUCLEOTIDE SEQUENCE [LARGE SCALE GENOMIC DNA]</scope>
    <source>
        <strain evidence="7">TK-2024</strain>
        <tissue evidence="7">Old leaves</tissue>
    </source>
</reference>
<evidence type="ECO:0000256" key="4">
    <source>
        <dbReference type="PROSITE-ProRule" id="PRU00175"/>
    </source>
</evidence>
<evidence type="ECO:0000256" key="5">
    <source>
        <dbReference type="SAM" id="Phobius"/>
    </source>
</evidence>
<dbReference type="InterPro" id="IPR036227">
    <property type="entry name" value="Ribosomal_uL15/eL18_sf"/>
</dbReference>
<dbReference type="InterPro" id="IPR001841">
    <property type="entry name" value="Znf_RING"/>
</dbReference>
<dbReference type="CDD" id="cd16461">
    <property type="entry name" value="RING-H2_EL5-like"/>
    <property type="match status" value="1"/>
</dbReference>
<feature type="domain" description="RING-type" evidence="6">
    <location>
        <begin position="363"/>
        <end position="405"/>
    </location>
</feature>
<comment type="similarity">
    <text evidence="1">Belongs to the eukaryotic ribosomal protein eL18 family.</text>
</comment>
<dbReference type="PANTHER" id="PTHR10934:SF2">
    <property type="entry name" value="LARGE RIBOSOMAL SUBUNIT PROTEIN EL18"/>
    <property type="match status" value="1"/>
</dbReference>
<gene>
    <name evidence="7" type="ORF">V6N11_006778</name>
</gene>
<dbReference type="PROSITE" id="PS50089">
    <property type="entry name" value="ZF_RING_2"/>
    <property type="match status" value="1"/>
</dbReference>
<keyword evidence="5" id="KW-0472">Membrane</keyword>